<dbReference type="EC" id="5.1.1.8" evidence="1"/>
<dbReference type="EMBL" id="JAWDIE010000024">
    <property type="protein sequence ID" value="MEJ7139345.1"/>
    <property type="molecule type" value="Genomic_DNA"/>
</dbReference>
<accession>A0ACC6P546</accession>
<keyword evidence="1" id="KW-0413">Isomerase</keyword>
<name>A0ACC6P546_9BURK</name>
<organism evidence="1 2">
    <name type="scientific">Amphibiibacter pelophylacis</name>
    <dbReference type="NCBI Taxonomy" id="1799477"/>
    <lineage>
        <taxon>Bacteria</taxon>
        <taxon>Pseudomonadati</taxon>
        <taxon>Pseudomonadota</taxon>
        <taxon>Betaproteobacteria</taxon>
        <taxon>Burkholderiales</taxon>
        <taxon>Sphaerotilaceae</taxon>
        <taxon>Amphibiibacter</taxon>
    </lineage>
</organism>
<sequence>MSARTDIPVFDCIDGHTCGNPVRLVVSGHPPLQGVTQSERRQHFMAEFDAIRTGLMYEPRGHAQMSGAFLYPSTRPDCDVAVLYIETSGCLPMCGHGTIGVVTFAIERGLVTPQTPGLMRLDTPAGRVDAHYTLAPGSTPLAPRVAHVRLINVPSFLYAQDVAVQVPGLGELVVDIAYGGNFYPIVETQAAFRDMADFTPGQLVTLGRALRDAVNEQITCIHPLDDSIRGVRHVQWTGAPRQPGSHGRNAVLYGHSALDRSPCGTGTSARLAQRWARGLLQPGDEYVHESIIGSQFVGRIEALTQVGALPAIVPSIQGWAVITGTSRITLDPRDPFVHGFELG</sequence>
<proteinExistence type="predicted"/>
<evidence type="ECO:0000313" key="1">
    <source>
        <dbReference type="EMBL" id="MEJ7139345.1"/>
    </source>
</evidence>
<gene>
    <name evidence="1" type="ORF">RV045_13040</name>
</gene>
<dbReference type="Proteomes" id="UP001364695">
    <property type="component" value="Unassembled WGS sequence"/>
</dbReference>
<evidence type="ECO:0000313" key="2">
    <source>
        <dbReference type="Proteomes" id="UP001364695"/>
    </source>
</evidence>
<protein>
    <submittedName>
        <fullName evidence="1">4-hydroxyproline epimerase</fullName>
        <ecNumber evidence="1">5.1.1.8</ecNumber>
    </submittedName>
</protein>
<reference evidence="1" key="1">
    <citation type="submission" date="2023-10" db="EMBL/GenBank/DDBJ databases">
        <title>Amphibacter perezi, gen. nov., sp. nov. a novel taxa of the family Comamonadaceae, class Betaproteobacteria isolated from the skin microbiota of Pelophylax perezi from different populations.</title>
        <authorList>
            <person name="Costa S."/>
            <person name="Proenca D.N."/>
            <person name="Lopes I."/>
            <person name="Morais P.V."/>
        </authorList>
    </citation>
    <scope>NUCLEOTIDE SEQUENCE</scope>
    <source>
        <strain evidence="1">SL12-8</strain>
    </source>
</reference>
<keyword evidence="2" id="KW-1185">Reference proteome</keyword>
<comment type="caution">
    <text evidence="1">The sequence shown here is derived from an EMBL/GenBank/DDBJ whole genome shotgun (WGS) entry which is preliminary data.</text>
</comment>